<name>A0A8S0ZYG0_ARCPL</name>
<protein>
    <recommendedName>
        <fullName evidence="10">Fatty acyl-CoA reductase</fullName>
        <ecNumber evidence="10">1.2.1.84</ecNumber>
    </recommendedName>
</protein>
<feature type="domain" description="Thioester reductase (TE)" evidence="12">
    <location>
        <begin position="26"/>
        <end position="294"/>
    </location>
</feature>
<feature type="transmembrane region" description="Helical" evidence="10">
    <location>
        <begin position="476"/>
        <end position="495"/>
    </location>
</feature>
<dbReference type="GO" id="GO:0102965">
    <property type="term" value="F:alcohol-forming long-chain fatty acyl-CoA reductase activity"/>
    <property type="evidence" value="ECO:0007669"/>
    <property type="project" value="UniProtKB-EC"/>
</dbReference>
<dbReference type="GO" id="GO:0035336">
    <property type="term" value="P:long-chain fatty-acyl-CoA metabolic process"/>
    <property type="evidence" value="ECO:0007669"/>
    <property type="project" value="TreeGrafter"/>
</dbReference>
<evidence type="ECO:0000256" key="2">
    <source>
        <dbReference type="ARBA" id="ARBA00005928"/>
    </source>
</evidence>
<evidence type="ECO:0000256" key="10">
    <source>
        <dbReference type="RuleBase" id="RU363097"/>
    </source>
</evidence>
<dbReference type="AlphaFoldDB" id="A0A8S0ZYG0"/>
<evidence type="ECO:0000259" key="12">
    <source>
        <dbReference type="Pfam" id="PF07993"/>
    </source>
</evidence>
<dbReference type="CDD" id="cd05236">
    <property type="entry name" value="FAR-N_SDR_e"/>
    <property type="match status" value="1"/>
</dbReference>
<dbReference type="GO" id="GO:0016020">
    <property type="term" value="C:membrane"/>
    <property type="evidence" value="ECO:0007669"/>
    <property type="project" value="UniProtKB-SubCell"/>
</dbReference>
<reference evidence="13 14" key="1">
    <citation type="submission" date="2020-04" db="EMBL/GenBank/DDBJ databases">
        <authorList>
            <person name="Wallbank WR R."/>
            <person name="Pardo Diaz C."/>
            <person name="Kozak K."/>
            <person name="Martin S."/>
            <person name="Jiggins C."/>
            <person name="Moest M."/>
            <person name="Warren A I."/>
            <person name="Byers J.R.P. K."/>
            <person name="Montejo-Kovacevich G."/>
            <person name="Yen C E."/>
        </authorList>
    </citation>
    <scope>NUCLEOTIDE SEQUENCE [LARGE SCALE GENOMIC DNA]</scope>
</reference>
<dbReference type="InterPro" id="IPR033640">
    <property type="entry name" value="FAR_C"/>
</dbReference>
<keyword evidence="5 10" id="KW-0521">NADP</keyword>
<dbReference type="Pfam" id="PF07993">
    <property type="entry name" value="NAD_binding_4"/>
    <property type="match status" value="1"/>
</dbReference>
<dbReference type="InterPro" id="IPR036291">
    <property type="entry name" value="NAD(P)-bd_dom_sf"/>
</dbReference>
<evidence type="ECO:0000256" key="1">
    <source>
        <dbReference type="ARBA" id="ARBA00004141"/>
    </source>
</evidence>
<comment type="similarity">
    <text evidence="2 10">Belongs to the fatty acyl-CoA reductase family.</text>
</comment>
<evidence type="ECO:0000256" key="6">
    <source>
        <dbReference type="ARBA" id="ARBA00022989"/>
    </source>
</evidence>
<evidence type="ECO:0000256" key="3">
    <source>
        <dbReference type="ARBA" id="ARBA00022516"/>
    </source>
</evidence>
<keyword evidence="8 10" id="KW-0472">Membrane</keyword>
<dbReference type="Gene3D" id="3.40.50.720">
    <property type="entry name" value="NAD(P)-binding Rossmann-like Domain"/>
    <property type="match status" value="1"/>
</dbReference>
<evidence type="ECO:0000256" key="4">
    <source>
        <dbReference type="ARBA" id="ARBA00022692"/>
    </source>
</evidence>
<dbReference type="CDD" id="cd09071">
    <property type="entry name" value="FAR_C"/>
    <property type="match status" value="1"/>
</dbReference>
<evidence type="ECO:0000313" key="13">
    <source>
        <dbReference type="EMBL" id="CAB3237557.1"/>
    </source>
</evidence>
<evidence type="ECO:0000256" key="8">
    <source>
        <dbReference type="ARBA" id="ARBA00023136"/>
    </source>
</evidence>
<dbReference type="InterPro" id="IPR026055">
    <property type="entry name" value="FAR"/>
</dbReference>
<proteinExistence type="inferred from homology"/>
<dbReference type="SUPFAM" id="SSF51735">
    <property type="entry name" value="NAD(P)-binding Rossmann-fold domains"/>
    <property type="match status" value="1"/>
</dbReference>
<evidence type="ECO:0000259" key="11">
    <source>
        <dbReference type="Pfam" id="PF03015"/>
    </source>
</evidence>
<evidence type="ECO:0000256" key="5">
    <source>
        <dbReference type="ARBA" id="ARBA00022857"/>
    </source>
</evidence>
<gene>
    <name evidence="13" type="ORF">APLA_LOCUS6941</name>
</gene>
<comment type="subcellular location">
    <subcellularLocation>
        <location evidence="1">Membrane</location>
        <topology evidence="1">Multi-pass membrane protein</topology>
    </subcellularLocation>
</comment>
<dbReference type="Proteomes" id="UP000494106">
    <property type="component" value="Unassembled WGS sequence"/>
</dbReference>
<keyword evidence="3 10" id="KW-0444">Lipid biosynthesis</keyword>
<comment type="caution">
    <text evidence="13">The sequence shown here is derived from an EMBL/GenBank/DDBJ whole genome shotgun (WGS) entry which is preliminary data.</text>
</comment>
<evidence type="ECO:0000256" key="9">
    <source>
        <dbReference type="ARBA" id="ARBA00052530"/>
    </source>
</evidence>
<dbReference type="Pfam" id="PF03015">
    <property type="entry name" value="Sterile"/>
    <property type="match status" value="1"/>
</dbReference>
<keyword evidence="10" id="KW-0560">Oxidoreductase</keyword>
<dbReference type="PANTHER" id="PTHR11011:SF116">
    <property type="entry name" value="FATTY ACYL-COA REDUCTASE CG5065-RELATED"/>
    <property type="match status" value="1"/>
</dbReference>
<comment type="catalytic activity">
    <reaction evidence="9 10">
        <text>a long-chain fatty acyl-CoA + 2 NADPH + 2 H(+) = a long-chain primary fatty alcohol + 2 NADP(+) + CoA</text>
        <dbReference type="Rhea" id="RHEA:52716"/>
        <dbReference type="ChEBI" id="CHEBI:15378"/>
        <dbReference type="ChEBI" id="CHEBI:57287"/>
        <dbReference type="ChEBI" id="CHEBI:57783"/>
        <dbReference type="ChEBI" id="CHEBI:58349"/>
        <dbReference type="ChEBI" id="CHEBI:77396"/>
        <dbReference type="ChEBI" id="CHEBI:83139"/>
        <dbReference type="EC" id="1.2.1.84"/>
    </reaction>
</comment>
<feature type="domain" description="Fatty acyl-CoA reductase C-terminal" evidence="11">
    <location>
        <begin position="367"/>
        <end position="460"/>
    </location>
</feature>
<dbReference type="OrthoDB" id="429813at2759"/>
<dbReference type="GO" id="GO:0005777">
    <property type="term" value="C:peroxisome"/>
    <property type="evidence" value="ECO:0007669"/>
    <property type="project" value="TreeGrafter"/>
</dbReference>
<dbReference type="GO" id="GO:0080019">
    <property type="term" value="F:alcohol-forming very long-chain fatty acyl-CoA reductase activity"/>
    <property type="evidence" value="ECO:0007669"/>
    <property type="project" value="InterPro"/>
</dbReference>
<accession>A0A8S0ZYG0</accession>
<organism evidence="13 14">
    <name type="scientific">Arctia plantaginis</name>
    <name type="common">Wood tiger moth</name>
    <name type="synonym">Phalaena plantaginis</name>
    <dbReference type="NCBI Taxonomy" id="874455"/>
    <lineage>
        <taxon>Eukaryota</taxon>
        <taxon>Metazoa</taxon>
        <taxon>Ecdysozoa</taxon>
        <taxon>Arthropoda</taxon>
        <taxon>Hexapoda</taxon>
        <taxon>Insecta</taxon>
        <taxon>Pterygota</taxon>
        <taxon>Neoptera</taxon>
        <taxon>Endopterygota</taxon>
        <taxon>Lepidoptera</taxon>
        <taxon>Glossata</taxon>
        <taxon>Ditrysia</taxon>
        <taxon>Noctuoidea</taxon>
        <taxon>Erebidae</taxon>
        <taxon>Arctiinae</taxon>
        <taxon>Arctia</taxon>
    </lineage>
</organism>
<evidence type="ECO:0000313" key="14">
    <source>
        <dbReference type="Proteomes" id="UP000494106"/>
    </source>
</evidence>
<dbReference type="InterPro" id="IPR013120">
    <property type="entry name" value="FAR_NAD-bd"/>
</dbReference>
<dbReference type="PANTHER" id="PTHR11011">
    <property type="entry name" value="MALE STERILITY PROTEIN 2-RELATED"/>
    <property type="match status" value="1"/>
</dbReference>
<keyword evidence="6 10" id="KW-1133">Transmembrane helix</keyword>
<dbReference type="FunFam" id="3.40.50.720:FF:000143">
    <property type="entry name" value="Fatty acyl-CoA reductase"/>
    <property type="match status" value="1"/>
</dbReference>
<comment type="function">
    <text evidence="10">Catalyzes the reduction of fatty acyl-CoA to fatty alcohols.</text>
</comment>
<keyword evidence="4 10" id="KW-0812">Transmembrane</keyword>
<keyword evidence="7 10" id="KW-0443">Lipid metabolism</keyword>
<dbReference type="EC" id="1.2.1.84" evidence="10"/>
<evidence type="ECO:0000256" key="7">
    <source>
        <dbReference type="ARBA" id="ARBA00023098"/>
    </source>
</evidence>
<sequence length="526" mass="59866">MVPRPLTPGPTEALLPTFYAGRDIFITGGTGFMGKVLLERLLSTCPEVGRIHLLMRDKKGQPPNKRLIQLKQSQVFDNVRANNPRQLEKLVVVCGDVSQPQLGLDNEAITALREVSVVFHSAATLKFDEPLPVAVEHNVRSVERIMEVCDKLPNIQAFVHVSTAYSNADLSVVEERVYPPARPLRQVYALVDSLPEELLATITPQFISPKPNTYTFTKSLAENVVQEHGNRGYPVAIFRPTVVVSSLRHPFPGWIENLNGPSGMVVAAGKGLLHVFAVRSAARTDLLPVDIAIDTLMAVAWEIAIDKPEQVRVYNCSTCENPTTWSNFKSSVRKHLHKNPLDKAFWYPCGFCVENKVALKTLEMILQTIPLHMAEYISKIIGIKSKLSLIKVNQRLTAMNEVLRFFSTREWYFQTDNVRHLKERLSPQDSAIYNLDPHSIVWNELMENFVKGARKYLLQEKDQDIQDAKKHLQKMFYVHYGMILSVMTLTFRFLLQNEFIKTFIWRTFKSLLSQFNITYSKITEIS</sequence>
<keyword evidence="14" id="KW-1185">Reference proteome</keyword>
<dbReference type="EMBL" id="CADEBC010000491">
    <property type="protein sequence ID" value="CAB3237557.1"/>
    <property type="molecule type" value="Genomic_DNA"/>
</dbReference>